<sequence>MAVTRVCPLSIFPASLSLPVKISYSKAALHSTAKRSTLQSFQFTLQAPLAFGAAAVVGWSIFHADAMLAQPASRAETLFEQTCAGCHSGGGNVLQPGATLALKDLERNGLDTVDDIYNITYYGKGRMPGYGETCTPRGQCTFGPRISEEDIRALAKFVKLQANQGWLSSK</sequence>
<reference evidence="2" key="1">
    <citation type="journal article" date="2024" name="Proc. Natl. Acad. Sci. U.S.A.">
        <title>Extraordinary preservation of gene collinearity over three hundred million years revealed in homosporous lycophytes.</title>
        <authorList>
            <person name="Li C."/>
            <person name="Wickell D."/>
            <person name="Kuo L.Y."/>
            <person name="Chen X."/>
            <person name="Nie B."/>
            <person name="Liao X."/>
            <person name="Peng D."/>
            <person name="Ji J."/>
            <person name="Jenkins J."/>
            <person name="Williams M."/>
            <person name="Shu S."/>
            <person name="Plott C."/>
            <person name="Barry K."/>
            <person name="Rajasekar S."/>
            <person name="Grimwood J."/>
            <person name="Han X."/>
            <person name="Sun S."/>
            <person name="Hou Z."/>
            <person name="He W."/>
            <person name="Dai G."/>
            <person name="Sun C."/>
            <person name="Schmutz J."/>
            <person name="Leebens-Mack J.H."/>
            <person name="Li F.W."/>
            <person name="Wang L."/>
        </authorList>
    </citation>
    <scope>NUCLEOTIDE SEQUENCE [LARGE SCALE GENOMIC DNA]</scope>
    <source>
        <strain evidence="2">cv. PW_Plant_1</strain>
    </source>
</reference>
<protein>
    <submittedName>
        <fullName evidence="1">Uncharacterized protein</fullName>
    </submittedName>
</protein>
<dbReference type="EMBL" id="CM055109">
    <property type="protein sequence ID" value="KAJ7523223.1"/>
    <property type="molecule type" value="Genomic_DNA"/>
</dbReference>
<accession>A0ACC2B0B9</accession>
<evidence type="ECO:0000313" key="1">
    <source>
        <dbReference type="EMBL" id="KAJ7523223.1"/>
    </source>
</evidence>
<name>A0ACC2B0B9_DIPCM</name>
<comment type="caution">
    <text evidence="1">The sequence shown here is derived from an EMBL/GenBank/DDBJ whole genome shotgun (WGS) entry which is preliminary data.</text>
</comment>
<dbReference type="Proteomes" id="UP001162992">
    <property type="component" value="Chromosome 18"/>
</dbReference>
<evidence type="ECO:0000313" key="2">
    <source>
        <dbReference type="Proteomes" id="UP001162992"/>
    </source>
</evidence>
<gene>
    <name evidence="1" type="ORF">O6H91_18G042100</name>
</gene>
<keyword evidence="2" id="KW-1185">Reference proteome</keyword>
<organism evidence="1 2">
    <name type="scientific">Diphasiastrum complanatum</name>
    <name type="common">Issler's clubmoss</name>
    <name type="synonym">Lycopodium complanatum</name>
    <dbReference type="NCBI Taxonomy" id="34168"/>
    <lineage>
        <taxon>Eukaryota</taxon>
        <taxon>Viridiplantae</taxon>
        <taxon>Streptophyta</taxon>
        <taxon>Embryophyta</taxon>
        <taxon>Tracheophyta</taxon>
        <taxon>Lycopodiopsida</taxon>
        <taxon>Lycopodiales</taxon>
        <taxon>Lycopodiaceae</taxon>
        <taxon>Lycopodioideae</taxon>
        <taxon>Diphasiastrum</taxon>
    </lineage>
</organism>
<proteinExistence type="predicted"/>